<evidence type="ECO:0000313" key="4">
    <source>
        <dbReference type="RefSeq" id="XP_026674840.1"/>
    </source>
</evidence>
<evidence type="ECO:0000259" key="2">
    <source>
        <dbReference type="PROSITE" id="PS51029"/>
    </source>
</evidence>
<dbReference type="GeneID" id="113465147"/>
<dbReference type="PROSITE" id="PS51029">
    <property type="entry name" value="MADF"/>
    <property type="match status" value="1"/>
</dbReference>
<dbReference type="InterPro" id="IPR039353">
    <property type="entry name" value="TF_Adf1"/>
</dbReference>
<dbReference type="SMART" id="SM00595">
    <property type="entry name" value="MADF"/>
    <property type="match status" value="1"/>
</dbReference>
<dbReference type="KEGG" id="ccal:113465147"/>
<proteinExistence type="predicted"/>
<evidence type="ECO:0000256" key="1">
    <source>
        <dbReference type="SAM" id="MobiDB-lite"/>
    </source>
</evidence>
<sequence>MSVKFDDERLIDLVRDNCVLYDASSPKCMDRQLKSKIWEKIGKELQLEPSTCKGRWHNIRDAYRRCLKWQKTRSGQGGSNVNFYKFQKELSFLEPHLAVKSGVCSIPELPRMQSEERILVSPTPEVEFENSETNCLERIVDDKECRSGTSTTSRKRRSTGENESTASKVMAYIQEQQSDPIKQYLMSLYPLLSEMDKHTRLGMQASVYKKLARALQKSLPEEK</sequence>
<gene>
    <name evidence="4" type="primary">LOC113465147</name>
</gene>
<accession>A0AAJ7SCC3</accession>
<feature type="domain" description="MADF" evidence="2">
    <location>
        <begin position="9"/>
        <end position="98"/>
    </location>
</feature>
<dbReference type="Pfam" id="PF10545">
    <property type="entry name" value="MADF_DNA_bdg"/>
    <property type="match status" value="1"/>
</dbReference>
<evidence type="ECO:0000313" key="3">
    <source>
        <dbReference type="Proteomes" id="UP000694925"/>
    </source>
</evidence>
<dbReference type="GO" id="GO:0005634">
    <property type="term" value="C:nucleus"/>
    <property type="evidence" value="ECO:0007669"/>
    <property type="project" value="TreeGrafter"/>
</dbReference>
<dbReference type="PANTHER" id="PTHR12243:SF69">
    <property type="entry name" value="SI:CH73-59F11.3"/>
    <property type="match status" value="1"/>
</dbReference>
<reference evidence="4" key="1">
    <citation type="submission" date="2025-08" db="UniProtKB">
        <authorList>
            <consortium name="RefSeq"/>
        </authorList>
    </citation>
    <scope>IDENTIFICATION</scope>
    <source>
        <tissue evidence="4">Whole body</tissue>
    </source>
</reference>
<dbReference type="RefSeq" id="XP_026674840.1">
    <property type="nucleotide sequence ID" value="XM_026819039.1"/>
</dbReference>
<name>A0AAJ7SCC3_9HYME</name>
<organism evidence="3 4">
    <name type="scientific">Ceratina calcarata</name>
    <dbReference type="NCBI Taxonomy" id="156304"/>
    <lineage>
        <taxon>Eukaryota</taxon>
        <taxon>Metazoa</taxon>
        <taxon>Ecdysozoa</taxon>
        <taxon>Arthropoda</taxon>
        <taxon>Hexapoda</taxon>
        <taxon>Insecta</taxon>
        <taxon>Pterygota</taxon>
        <taxon>Neoptera</taxon>
        <taxon>Endopterygota</taxon>
        <taxon>Hymenoptera</taxon>
        <taxon>Apocrita</taxon>
        <taxon>Aculeata</taxon>
        <taxon>Apoidea</taxon>
        <taxon>Anthophila</taxon>
        <taxon>Apidae</taxon>
        <taxon>Ceratina</taxon>
        <taxon>Zadontomerus</taxon>
    </lineage>
</organism>
<dbReference type="AlphaFoldDB" id="A0AAJ7SCC3"/>
<protein>
    <submittedName>
        <fullName evidence="4">Uncharacterized protein LOC113465147</fullName>
    </submittedName>
</protein>
<feature type="region of interest" description="Disordered" evidence="1">
    <location>
        <begin position="146"/>
        <end position="167"/>
    </location>
</feature>
<keyword evidence="3" id="KW-1185">Reference proteome</keyword>
<dbReference type="GO" id="GO:0005667">
    <property type="term" value="C:transcription regulator complex"/>
    <property type="evidence" value="ECO:0007669"/>
    <property type="project" value="TreeGrafter"/>
</dbReference>
<dbReference type="GO" id="GO:0006357">
    <property type="term" value="P:regulation of transcription by RNA polymerase II"/>
    <property type="evidence" value="ECO:0007669"/>
    <property type="project" value="TreeGrafter"/>
</dbReference>
<dbReference type="InterPro" id="IPR006578">
    <property type="entry name" value="MADF-dom"/>
</dbReference>
<dbReference type="Proteomes" id="UP000694925">
    <property type="component" value="Unplaced"/>
</dbReference>
<dbReference type="PANTHER" id="PTHR12243">
    <property type="entry name" value="MADF DOMAIN TRANSCRIPTION FACTOR"/>
    <property type="match status" value="1"/>
</dbReference>